<dbReference type="RefSeq" id="WP_379726307.1">
    <property type="nucleotide sequence ID" value="NZ_JBHSMS010000078.1"/>
</dbReference>
<sequence>MAERAVVLHLTLAELDDGLALSLRDEDGIVLNLSQPWFVPAATNALRRNAVAVHEAARLAAWERPERKARAAPPAVYPASQLSYLANGYNEKGRAFFRKHAVGLMTRPARRTTQ</sequence>
<proteinExistence type="predicted"/>
<gene>
    <name evidence="1" type="ORF">ACFPOU_21495</name>
</gene>
<reference evidence="2" key="1">
    <citation type="journal article" date="2019" name="Int. J. Syst. Evol. Microbiol.">
        <title>The Global Catalogue of Microorganisms (GCM) 10K type strain sequencing project: providing services to taxonomists for standard genome sequencing and annotation.</title>
        <authorList>
            <consortium name="The Broad Institute Genomics Platform"/>
            <consortium name="The Broad Institute Genome Sequencing Center for Infectious Disease"/>
            <person name="Wu L."/>
            <person name="Ma J."/>
        </authorList>
    </citation>
    <scope>NUCLEOTIDE SEQUENCE [LARGE SCALE GENOMIC DNA]</scope>
    <source>
        <strain evidence="2">CCUG 38813</strain>
    </source>
</reference>
<evidence type="ECO:0008006" key="3">
    <source>
        <dbReference type="Google" id="ProtNLM"/>
    </source>
</evidence>
<protein>
    <recommendedName>
        <fullName evidence="3">TubC N-terminal docking domain-containing protein</fullName>
    </recommendedName>
</protein>
<comment type="caution">
    <text evidence="1">The sequence shown here is derived from an EMBL/GenBank/DDBJ whole genome shotgun (WGS) entry which is preliminary data.</text>
</comment>
<dbReference type="Proteomes" id="UP001596031">
    <property type="component" value="Unassembled WGS sequence"/>
</dbReference>
<evidence type="ECO:0000313" key="1">
    <source>
        <dbReference type="EMBL" id="MFC5513680.1"/>
    </source>
</evidence>
<evidence type="ECO:0000313" key="2">
    <source>
        <dbReference type="Proteomes" id="UP001596031"/>
    </source>
</evidence>
<organism evidence="1 2">
    <name type="scientific">Massilia jejuensis</name>
    <dbReference type="NCBI Taxonomy" id="648894"/>
    <lineage>
        <taxon>Bacteria</taxon>
        <taxon>Pseudomonadati</taxon>
        <taxon>Pseudomonadota</taxon>
        <taxon>Betaproteobacteria</taxon>
        <taxon>Burkholderiales</taxon>
        <taxon>Oxalobacteraceae</taxon>
        <taxon>Telluria group</taxon>
        <taxon>Massilia</taxon>
    </lineage>
</organism>
<dbReference type="EMBL" id="JBHSMS010000078">
    <property type="protein sequence ID" value="MFC5513680.1"/>
    <property type="molecule type" value="Genomic_DNA"/>
</dbReference>
<accession>A0ABW0PLW6</accession>
<name>A0ABW0PLW6_9BURK</name>
<keyword evidence="2" id="KW-1185">Reference proteome</keyword>